<dbReference type="PANTHER" id="PTHR44858">
    <property type="entry name" value="TETRATRICOPEPTIDE REPEAT PROTEIN 6"/>
    <property type="match status" value="1"/>
</dbReference>
<dbReference type="PROSITE" id="PS50005">
    <property type="entry name" value="TPR"/>
    <property type="match status" value="1"/>
</dbReference>
<dbReference type="InterPro" id="IPR011990">
    <property type="entry name" value="TPR-like_helical_dom_sf"/>
</dbReference>
<evidence type="ECO:0000256" key="1">
    <source>
        <dbReference type="ARBA" id="ARBA00022737"/>
    </source>
</evidence>
<protein>
    <submittedName>
        <fullName evidence="5">Tetratricopeptide repeat protein</fullName>
    </submittedName>
</protein>
<dbReference type="EMBL" id="WTPW01000416">
    <property type="protein sequence ID" value="KAF0513393.1"/>
    <property type="molecule type" value="Genomic_DNA"/>
</dbReference>
<dbReference type="OrthoDB" id="1926212at2759"/>
<dbReference type="SMART" id="SM00028">
    <property type="entry name" value="TPR"/>
    <property type="match status" value="5"/>
</dbReference>
<evidence type="ECO:0000256" key="2">
    <source>
        <dbReference type="ARBA" id="ARBA00022803"/>
    </source>
</evidence>
<keyword evidence="6" id="KW-1185">Reference proteome</keyword>
<comment type="caution">
    <text evidence="5">The sequence shown here is derived from an EMBL/GenBank/DDBJ whole genome shotgun (WGS) entry which is preliminary data.</text>
</comment>
<dbReference type="Pfam" id="PF13181">
    <property type="entry name" value="TPR_8"/>
    <property type="match status" value="2"/>
</dbReference>
<dbReference type="Gene3D" id="1.25.40.10">
    <property type="entry name" value="Tetratricopeptide repeat domain"/>
    <property type="match status" value="3"/>
</dbReference>
<dbReference type="AlphaFoldDB" id="A0A8H4AMJ9"/>
<proteinExistence type="predicted"/>
<reference evidence="5 6" key="1">
    <citation type="journal article" date="2019" name="Environ. Microbiol.">
        <title>At the nexus of three kingdoms: the genome of the mycorrhizal fungus Gigaspora margarita provides insights into plant, endobacterial and fungal interactions.</title>
        <authorList>
            <person name="Venice F."/>
            <person name="Ghignone S."/>
            <person name="Salvioli di Fossalunga A."/>
            <person name="Amselem J."/>
            <person name="Novero M."/>
            <person name="Xianan X."/>
            <person name="Sedzielewska Toro K."/>
            <person name="Morin E."/>
            <person name="Lipzen A."/>
            <person name="Grigoriev I.V."/>
            <person name="Henrissat B."/>
            <person name="Martin F.M."/>
            <person name="Bonfante P."/>
        </authorList>
    </citation>
    <scope>NUCLEOTIDE SEQUENCE [LARGE SCALE GENOMIC DNA]</scope>
    <source>
        <strain evidence="5 6">BEG34</strain>
    </source>
</reference>
<feature type="compositionally biased region" description="Polar residues" evidence="4">
    <location>
        <begin position="382"/>
        <end position="396"/>
    </location>
</feature>
<feature type="region of interest" description="Disordered" evidence="4">
    <location>
        <begin position="366"/>
        <end position="396"/>
    </location>
</feature>
<dbReference type="PANTHER" id="PTHR44858:SF1">
    <property type="entry name" value="UDP-N-ACETYLGLUCOSAMINE--PEPTIDE N-ACETYLGLUCOSAMINYLTRANSFERASE SPINDLY-RELATED"/>
    <property type="match status" value="1"/>
</dbReference>
<gene>
    <name evidence="5" type="ORF">F8M41_017807</name>
</gene>
<evidence type="ECO:0000256" key="4">
    <source>
        <dbReference type="SAM" id="MobiDB-lite"/>
    </source>
</evidence>
<evidence type="ECO:0000256" key="3">
    <source>
        <dbReference type="PROSITE-ProRule" id="PRU00339"/>
    </source>
</evidence>
<dbReference type="InterPro" id="IPR019734">
    <property type="entry name" value="TPR_rpt"/>
</dbReference>
<sequence>MGKFEEALKNSNYCLDLNTIDGNSYHSRGWILYDMGEYENALDYAHATSILEEIIDCNRCYIDLIALRGFLYSMLEDEEENALNDFQITLEANSENIEALVNRGNLYNRLRDFEMAMNDFNTATEICLKHGDPDGYEAFQCLAIILFLINFLFLKTHQCEARRVYLYYKMDDYENALKDLDTLDNFCSEMGNMVSVKKNFNRISHLYRRIIYHKLEKYEKALEYLNEAISILQDCMTMIPLVERALVYFLASRFVDALKDLKKVLIVEPKNVYMSKAMSKGILLYGTMYRHSQTSCMETKLNWLDLRNPDPQMPLSTLKRLKEETSFQDDTIDISDNDYNYEDEFKELIKEFENLLFKAKETDTMSDEDSDSLDITDDINDKTNASNGDISKRINSINNKDSSELDLTSNSYNGAFEKFYQNFVSTSDENSDSLDSIDDSNDETDFTDDKIFKGINSVNDKNIIEIDLKNYNNDNKEPDYIDGDNPLLVEFLDVTGEISENEIMAESEQICKVLNKGKDVDRYDEIKQIKKAVPYQIHLIYWMFTV</sequence>
<evidence type="ECO:0000313" key="5">
    <source>
        <dbReference type="EMBL" id="KAF0513393.1"/>
    </source>
</evidence>
<accession>A0A8H4AMJ9</accession>
<name>A0A8H4AMJ9_GIGMA</name>
<feature type="compositionally biased region" description="Acidic residues" evidence="4">
    <location>
        <begin position="366"/>
        <end position="378"/>
    </location>
</feature>
<keyword evidence="2 3" id="KW-0802">TPR repeat</keyword>
<keyword evidence="1" id="KW-0677">Repeat</keyword>
<dbReference type="SUPFAM" id="SSF48452">
    <property type="entry name" value="TPR-like"/>
    <property type="match status" value="2"/>
</dbReference>
<organism evidence="5 6">
    <name type="scientific">Gigaspora margarita</name>
    <dbReference type="NCBI Taxonomy" id="4874"/>
    <lineage>
        <taxon>Eukaryota</taxon>
        <taxon>Fungi</taxon>
        <taxon>Fungi incertae sedis</taxon>
        <taxon>Mucoromycota</taxon>
        <taxon>Glomeromycotina</taxon>
        <taxon>Glomeromycetes</taxon>
        <taxon>Diversisporales</taxon>
        <taxon>Gigasporaceae</taxon>
        <taxon>Gigaspora</taxon>
    </lineage>
</organism>
<evidence type="ECO:0000313" key="6">
    <source>
        <dbReference type="Proteomes" id="UP000439903"/>
    </source>
</evidence>
<dbReference type="InterPro" id="IPR050498">
    <property type="entry name" value="Ycf3"/>
</dbReference>
<feature type="repeat" description="TPR" evidence="3">
    <location>
        <begin position="97"/>
        <end position="130"/>
    </location>
</feature>
<dbReference type="Proteomes" id="UP000439903">
    <property type="component" value="Unassembled WGS sequence"/>
</dbReference>